<feature type="domain" description="Cation efflux protein transmembrane" evidence="10">
    <location>
        <begin position="15"/>
        <end position="214"/>
    </location>
</feature>
<keyword evidence="12" id="KW-1185">Reference proteome</keyword>
<feature type="transmembrane region" description="Helical" evidence="9">
    <location>
        <begin position="180"/>
        <end position="199"/>
    </location>
</feature>
<dbReference type="InterPro" id="IPR027469">
    <property type="entry name" value="Cation_efflux_TMD_sf"/>
</dbReference>
<evidence type="ECO:0000256" key="2">
    <source>
        <dbReference type="ARBA" id="ARBA00010212"/>
    </source>
</evidence>
<feature type="transmembrane region" description="Helical" evidence="9">
    <location>
        <begin position="12"/>
        <end position="33"/>
    </location>
</feature>
<evidence type="ECO:0000313" key="11">
    <source>
        <dbReference type="EMBL" id="SEB04170.1"/>
    </source>
</evidence>
<feature type="transmembrane region" description="Helical" evidence="9">
    <location>
        <begin position="112"/>
        <end position="133"/>
    </location>
</feature>
<protein>
    <submittedName>
        <fullName evidence="11">Cation diffusion facilitator family transporter</fullName>
    </submittedName>
</protein>
<keyword evidence="8 9" id="KW-0472">Membrane</keyword>
<dbReference type="InterPro" id="IPR050291">
    <property type="entry name" value="CDF_Transporter"/>
</dbReference>
<feature type="transmembrane region" description="Helical" evidence="9">
    <location>
        <begin position="39"/>
        <end position="60"/>
    </location>
</feature>
<organism evidence="11 12">
    <name type="scientific">Alkalimonas amylolytica</name>
    <dbReference type="NCBI Taxonomy" id="152573"/>
    <lineage>
        <taxon>Bacteria</taxon>
        <taxon>Pseudomonadati</taxon>
        <taxon>Pseudomonadota</taxon>
        <taxon>Gammaproteobacteria</taxon>
        <taxon>Alkalimonas</taxon>
    </lineage>
</organism>
<keyword evidence="6" id="KW-0406">Ion transport</keyword>
<dbReference type="PANTHER" id="PTHR43840">
    <property type="entry name" value="MITOCHONDRIAL METAL TRANSPORTER 1-RELATED"/>
    <property type="match status" value="1"/>
</dbReference>
<dbReference type="GO" id="GO:0005886">
    <property type="term" value="C:plasma membrane"/>
    <property type="evidence" value="ECO:0007669"/>
    <property type="project" value="TreeGrafter"/>
</dbReference>
<feature type="transmembrane region" description="Helical" evidence="9">
    <location>
        <begin position="81"/>
        <end position="106"/>
    </location>
</feature>
<evidence type="ECO:0000313" key="12">
    <source>
        <dbReference type="Proteomes" id="UP000198773"/>
    </source>
</evidence>
<dbReference type="InterPro" id="IPR002524">
    <property type="entry name" value="Cation_efflux"/>
</dbReference>
<proteinExistence type="inferred from homology"/>
<evidence type="ECO:0000256" key="6">
    <source>
        <dbReference type="ARBA" id="ARBA00022906"/>
    </source>
</evidence>
<dbReference type="NCBIfam" id="TIGR01297">
    <property type="entry name" value="CDF"/>
    <property type="match status" value="1"/>
</dbReference>
<comment type="similarity">
    <text evidence="2">Belongs to the cation diffusion facilitator (CDF) transporter (TC 2.A.4) family. FieF subfamily.</text>
</comment>
<keyword evidence="4" id="KW-0408">Iron</keyword>
<dbReference type="GO" id="GO:0006882">
    <property type="term" value="P:intracellular zinc ion homeostasis"/>
    <property type="evidence" value="ECO:0007669"/>
    <property type="project" value="TreeGrafter"/>
</dbReference>
<reference evidence="11 12" key="1">
    <citation type="submission" date="2016-10" db="EMBL/GenBank/DDBJ databases">
        <authorList>
            <person name="de Groot N.N."/>
        </authorList>
    </citation>
    <scope>NUCLEOTIDE SEQUENCE [LARGE SCALE GENOMIC DNA]</scope>
    <source>
        <strain evidence="11 12">CGMCC 1.3430</strain>
    </source>
</reference>
<evidence type="ECO:0000256" key="5">
    <source>
        <dbReference type="ARBA" id="ARBA00022692"/>
    </source>
</evidence>
<dbReference type="GO" id="GO:0015086">
    <property type="term" value="F:cadmium ion transmembrane transporter activity"/>
    <property type="evidence" value="ECO:0007669"/>
    <property type="project" value="TreeGrafter"/>
</dbReference>
<name>A0A1H4G549_ALKAM</name>
<evidence type="ECO:0000256" key="1">
    <source>
        <dbReference type="ARBA" id="ARBA00004141"/>
    </source>
</evidence>
<dbReference type="GO" id="GO:0015341">
    <property type="term" value="F:zinc efflux antiporter activity"/>
    <property type="evidence" value="ECO:0007669"/>
    <property type="project" value="TreeGrafter"/>
</dbReference>
<dbReference type="RefSeq" id="WP_091345502.1">
    <property type="nucleotide sequence ID" value="NZ_FNRM01000018.1"/>
</dbReference>
<evidence type="ECO:0000256" key="7">
    <source>
        <dbReference type="ARBA" id="ARBA00022989"/>
    </source>
</evidence>
<dbReference type="OrthoDB" id="268546at2"/>
<dbReference type="PANTHER" id="PTHR43840:SF15">
    <property type="entry name" value="MITOCHONDRIAL METAL TRANSPORTER 1-RELATED"/>
    <property type="match status" value="1"/>
</dbReference>
<keyword evidence="4" id="KW-0410">Iron transport</keyword>
<keyword evidence="5 9" id="KW-0812">Transmembrane</keyword>
<keyword evidence="3" id="KW-0813">Transport</keyword>
<dbReference type="SUPFAM" id="SSF161111">
    <property type="entry name" value="Cation efflux protein transmembrane domain-like"/>
    <property type="match status" value="1"/>
</dbReference>
<keyword evidence="6" id="KW-0864">Zinc transport</keyword>
<dbReference type="Proteomes" id="UP000198773">
    <property type="component" value="Unassembled WGS sequence"/>
</dbReference>
<sequence length="300" mass="33114">MLSLNIRSESSIIKFSAAGAGFFALVGIGWGLWAHSMAIVFDGSYSLVSLGLSLLSLIALRVSTSPADNRFNFGRLPAEPLAIAVKGLVILLVCLVSFGAAVLAIIHGGREVAAGKAIFFALLSVLLCFFIWWRLRKANTSLQSMLVEAEQHQWWMDGVLSLAVLLGFVLTWSLQFTAMAHWALYADPVLVILVSGYFIQVPLKMLKNAVNELLMVSPSAELRKQVYRELESLGISHRQCKMAKSGSYLLLEVRIGIERVEQMQGVQQQLERKLAELPLEPVIWLDFYCNTRSSVAGQLS</sequence>
<keyword evidence="7 9" id="KW-1133">Transmembrane helix</keyword>
<dbReference type="GO" id="GO:0015093">
    <property type="term" value="F:ferrous iron transmembrane transporter activity"/>
    <property type="evidence" value="ECO:0007669"/>
    <property type="project" value="TreeGrafter"/>
</dbReference>
<accession>A0A1H4G549</accession>
<dbReference type="EMBL" id="FNRM01000018">
    <property type="protein sequence ID" value="SEB04170.1"/>
    <property type="molecule type" value="Genomic_DNA"/>
</dbReference>
<dbReference type="AlphaFoldDB" id="A0A1H4G549"/>
<comment type="subcellular location">
    <subcellularLocation>
        <location evidence="1">Membrane</location>
        <topology evidence="1">Multi-pass membrane protein</topology>
    </subcellularLocation>
</comment>
<evidence type="ECO:0000256" key="4">
    <source>
        <dbReference type="ARBA" id="ARBA00022496"/>
    </source>
</evidence>
<evidence type="ECO:0000256" key="3">
    <source>
        <dbReference type="ARBA" id="ARBA00022448"/>
    </source>
</evidence>
<dbReference type="Gene3D" id="1.20.1510.10">
    <property type="entry name" value="Cation efflux protein transmembrane domain"/>
    <property type="match status" value="1"/>
</dbReference>
<evidence type="ECO:0000259" key="10">
    <source>
        <dbReference type="Pfam" id="PF01545"/>
    </source>
</evidence>
<dbReference type="InterPro" id="IPR058533">
    <property type="entry name" value="Cation_efflux_TM"/>
</dbReference>
<feature type="transmembrane region" description="Helical" evidence="9">
    <location>
        <begin position="154"/>
        <end position="174"/>
    </location>
</feature>
<evidence type="ECO:0000256" key="9">
    <source>
        <dbReference type="SAM" id="Phobius"/>
    </source>
</evidence>
<dbReference type="Pfam" id="PF01545">
    <property type="entry name" value="Cation_efflux"/>
    <property type="match status" value="1"/>
</dbReference>
<evidence type="ECO:0000256" key="8">
    <source>
        <dbReference type="ARBA" id="ARBA00023136"/>
    </source>
</evidence>
<keyword evidence="6" id="KW-0862">Zinc</keyword>
<gene>
    <name evidence="11" type="ORF">SAMN04488051_1188</name>
</gene>